<keyword evidence="3 7" id="KW-0999">Mitochondrion inner membrane</keyword>
<proteinExistence type="inferred from homology"/>
<comment type="subunit">
    <text evidence="7">Component of the mitochondrial contact site and cristae organizing system (MICOS) complex.</text>
</comment>
<evidence type="ECO:0000256" key="4">
    <source>
        <dbReference type="ARBA" id="ARBA00022989"/>
    </source>
</evidence>
<keyword evidence="2 7" id="KW-0812">Transmembrane</keyword>
<accession>A0A8D9AT08</accession>
<keyword evidence="6" id="KW-0472">Membrane</keyword>
<evidence type="ECO:0000256" key="5">
    <source>
        <dbReference type="ARBA" id="ARBA00023128"/>
    </source>
</evidence>
<evidence type="ECO:0000256" key="2">
    <source>
        <dbReference type="ARBA" id="ARBA00022692"/>
    </source>
</evidence>
<evidence type="ECO:0000256" key="1">
    <source>
        <dbReference type="ARBA" id="ARBA00010877"/>
    </source>
</evidence>
<dbReference type="GO" id="GO:0061617">
    <property type="term" value="C:MICOS complex"/>
    <property type="evidence" value="ECO:0007669"/>
    <property type="project" value="TreeGrafter"/>
</dbReference>
<sequence>MYRLVACKNLQSLSKVPERLLKSSEACNTSLTRCYSSGSKKKSGHPILYTLGLTTITVGGVVGYAKFDPDFRLWLEENLPGSDKFIEVVTEEKGVSVTDVVVNKYENIRTEVEAIKSDTLNKIESLTGFKFDDSPPTADLSPVSSSSPTNPPPPAKHAAVGGNFASSPPPLHPSPPVEKSSVEIKPVSSSVTSSLPPKVTDKPSSPIAKPSSPPKPTPTPPSTVQVDLKSFGDLERGLKLWSTAALDAYRDGLNALSKYDNRVVTVIDESVERPNDRTAWSELSKLKTETETSVSKLELIASDALHSLQNLKSQVSDPKFAASPEQVQALRGRINETLEKVEHARKQFQVQKTRNNVTEKYAKRIEEEKRKHQEELAILFPTPESYEKDPALKNLNTLLLYQSNKIQYYQTELAKLERAYQQSLDSRGGDGVARVELEQEKRHLAEQFQKKALELQVLFERDMRTQLKRQAEAHSDHLAEIMKLKQNAVDSKVVREYEIMKLKQNAVDSKVVREYETKLFEEKAKYKEQIGAMIGRMKAFEEAFKNLGYIVHERAYSEEAVQHSQALWRASQALVLRVKSALTHQDVKPLREEVEAIKKSAAKSDTFVQTVCAAFPIEALTKGVYSEQALRERFLDVQDSAYRVALVPESGATLPVVFLSYLQSLFIIRGLSGISAEEVRDEPTAKLNNLNTYEILERARYFVDRSDLLQAVKYMNLLQGGSKAVSSQWVADALVYLETETAAKALLSHAASVTFVQ</sequence>
<keyword evidence="5 7" id="KW-0496">Mitochondrion</keyword>
<dbReference type="EMBL" id="HBUF01587345">
    <property type="protein sequence ID" value="CAG6772263.1"/>
    <property type="molecule type" value="Transcribed_RNA"/>
</dbReference>
<dbReference type="GO" id="GO:0042407">
    <property type="term" value="P:cristae formation"/>
    <property type="evidence" value="ECO:0007669"/>
    <property type="project" value="TreeGrafter"/>
</dbReference>
<evidence type="ECO:0000313" key="10">
    <source>
        <dbReference type="EMBL" id="CAG6772263.1"/>
    </source>
</evidence>
<evidence type="ECO:0000256" key="7">
    <source>
        <dbReference type="RuleBase" id="RU363000"/>
    </source>
</evidence>
<feature type="compositionally biased region" description="Pro residues" evidence="9">
    <location>
        <begin position="167"/>
        <end position="176"/>
    </location>
</feature>
<feature type="compositionally biased region" description="Pro residues" evidence="9">
    <location>
        <begin position="211"/>
        <end position="221"/>
    </location>
</feature>
<evidence type="ECO:0000256" key="8">
    <source>
        <dbReference type="SAM" id="Coils"/>
    </source>
</evidence>
<comment type="function">
    <text evidence="7">Component of the MICOS complex, a large protein complex of the mitochondrial inner membrane that plays crucial roles in the maintenance of crista junctions, inner membrane architecture, and formation of contact sites to the outer membrane.</text>
</comment>
<dbReference type="AlphaFoldDB" id="A0A8D9AT08"/>
<name>A0A8D9AT08_9HEMI</name>
<comment type="similarity">
    <text evidence="1 7">Belongs to the MICOS complex subunit Mic60 family.</text>
</comment>
<comment type="subcellular location">
    <subcellularLocation>
        <location evidence="7">Mitochondrion inner membrane</location>
        <topology evidence="7">Single-pass membrane protein</topology>
    </subcellularLocation>
</comment>
<dbReference type="Pfam" id="PF09731">
    <property type="entry name" value="Mitofilin"/>
    <property type="match status" value="1"/>
</dbReference>
<dbReference type="InterPro" id="IPR019133">
    <property type="entry name" value="MIC60"/>
</dbReference>
<feature type="coiled-coil region" evidence="8">
    <location>
        <begin position="327"/>
        <end position="375"/>
    </location>
</feature>
<protein>
    <recommendedName>
        <fullName evidence="7">MICOS complex subunit MIC60</fullName>
    </recommendedName>
    <alternativeName>
        <fullName evidence="7">Mitofilin</fullName>
    </alternativeName>
</protein>
<organism evidence="10">
    <name type="scientific">Cacopsylla melanoneura</name>
    <dbReference type="NCBI Taxonomy" id="428564"/>
    <lineage>
        <taxon>Eukaryota</taxon>
        <taxon>Metazoa</taxon>
        <taxon>Ecdysozoa</taxon>
        <taxon>Arthropoda</taxon>
        <taxon>Hexapoda</taxon>
        <taxon>Insecta</taxon>
        <taxon>Pterygota</taxon>
        <taxon>Neoptera</taxon>
        <taxon>Paraneoptera</taxon>
        <taxon>Hemiptera</taxon>
        <taxon>Sternorrhyncha</taxon>
        <taxon>Psylloidea</taxon>
        <taxon>Psyllidae</taxon>
        <taxon>Psyllinae</taxon>
        <taxon>Cacopsylla</taxon>
    </lineage>
</organism>
<reference evidence="10" key="1">
    <citation type="submission" date="2021-05" db="EMBL/GenBank/DDBJ databases">
        <authorList>
            <person name="Alioto T."/>
            <person name="Alioto T."/>
            <person name="Gomez Garrido J."/>
        </authorList>
    </citation>
    <scope>NUCLEOTIDE SEQUENCE</scope>
</reference>
<keyword evidence="4" id="KW-1133">Transmembrane helix</keyword>
<evidence type="ECO:0000256" key="3">
    <source>
        <dbReference type="ARBA" id="ARBA00022792"/>
    </source>
</evidence>
<keyword evidence="8" id="KW-0175">Coiled coil</keyword>
<evidence type="ECO:0000256" key="6">
    <source>
        <dbReference type="ARBA" id="ARBA00023136"/>
    </source>
</evidence>
<feature type="compositionally biased region" description="Low complexity" evidence="9">
    <location>
        <begin position="185"/>
        <end position="210"/>
    </location>
</feature>
<feature type="region of interest" description="Disordered" evidence="9">
    <location>
        <begin position="127"/>
        <end position="225"/>
    </location>
</feature>
<evidence type="ECO:0000256" key="9">
    <source>
        <dbReference type="SAM" id="MobiDB-lite"/>
    </source>
</evidence>
<dbReference type="PANTHER" id="PTHR15415:SF7">
    <property type="entry name" value="MICOS COMPLEX SUBUNIT MIC60"/>
    <property type="match status" value="1"/>
</dbReference>
<dbReference type="PANTHER" id="PTHR15415">
    <property type="entry name" value="MITOFILIN"/>
    <property type="match status" value="1"/>
</dbReference>